<dbReference type="EMBL" id="MN740934">
    <property type="protein sequence ID" value="QHU18491.1"/>
    <property type="molecule type" value="Genomic_DNA"/>
</dbReference>
<accession>A0A6C0KMT9</accession>
<reference evidence="1" key="1">
    <citation type="journal article" date="2020" name="Nature">
        <title>Giant virus diversity and host interactions through global metagenomics.</title>
        <authorList>
            <person name="Schulz F."/>
            <person name="Roux S."/>
            <person name="Paez-Espino D."/>
            <person name="Jungbluth S."/>
            <person name="Walsh D.A."/>
            <person name="Denef V.J."/>
            <person name="McMahon K.D."/>
            <person name="Konstantinidis K.T."/>
            <person name="Eloe-Fadrosh E.A."/>
            <person name="Kyrpides N.C."/>
            <person name="Woyke T."/>
        </authorList>
    </citation>
    <scope>NUCLEOTIDE SEQUENCE</scope>
    <source>
        <strain evidence="1">GVMAG-S-3300013006-138</strain>
    </source>
</reference>
<protein>
    <submittedName>
        <fullName evidence="1">Uncharacterized protein</fullName>
    </submittedName>
</protein>
<dbReference type="AlphaFoldDB" id="A0A6C0KMT9"/>
<sequence>MLYLAYDNAALPDGAGGQIQRILSIYLIARHYGIGYIHQGIQSLSYQGSTCMEKNKDDPEQIVKYNELFNLPSAPMVQFHEAYKVYDISEEIIREKFSMEKNVLLVIQHAGTYIDEHPERILDGVDLPWNFPWKYHADPTKDLVKVAVHVRRGELFVVDSTRMLPNSYYVECMRAIEKILKDAGMKYEFHFYTEQLTKPTTITPGHHGICNRIKEAVTVRPEDNHLEDFAEFKNIIYHINGCPVQTLIDLTTADVLLASRSSFSYVAGMVKKEGVVLFHPFWHSLAPSWIPTRSASDIVNAKDLILKKLNAAIIP</sequence>
<name>A0A6C0KMT9_9ZZZZ</name>
<proteinExistence type="predicted"/>
<evidence type="ECO:0000313" key="1">
    <source>
        <dbReference type="EMBL" id="QHU18491.1"/>
    </source>
</evidence>
<organism evidence="1">
    <name type="scientific">viral metagenome</name>
    <dbReference type="NCBI Taxonomy" id="1070528"/>
    <lineage>
        <taxon>unclassified sequences</taxon>
        <taxon>metagenomes</taxon>
        <taxon>organismal metagenomes</taxon>
    </lineage>
</organism>